<keyword evidence="6" id="KW-0999">Mitochondrion inner membrane</keyword>
<evidence type="ECO:0000256" key="2">
    <source>
        <dbReference type="ARBA" id="ARBA00006375"/>
    </source>
</evidence>
<evidence type="ECO:0000313" key="13">
    <source>
        <dbReference type="Proteomes" id="UP000248817"/>
    </source>
</evidence>
<gene>
    <name evidence="12" type="ORF">BP00DRAFT_388952</name>
</gene>
<keyword evidence="4 9" id="KW-0812">Transmembrane</keyword>
<dbReference type="EMBL" id="KZ825471">
    <property type="protein sequence ID" value="PYI35187.1"/>
    <property type="molecule type" value="Genomic_DNA"/>
</dbReference>
<dbReference type="Pfam" id="PF00153">
    <property type="entry name" value="Mito_carr"/>
    <property type="match status" value="3"/>
</dbReference>
<organism evidence="12 13">
    <name type="scientific">Aspergillus indologenus CBS 114.80</name>
    <dbReference type="NCBI Taxonomy" id="1450541"/>
    <lineage>
        <taxon>Eukaryota</taxon>
        <taxon>Fungi</taxon>
        <taxon>Dikarya</taxon>
        <taxon>Ascomycota</taxon>
        <taxon>Pezizomycotina</taxon>
        <taxon>Eurotiomycetes</taxon>
        <taxon>Eurotiomycetidae</taxon>
        <taxon>Eurotiales</taxon>
        <taxon>Aspergillaceae</taxon>
        <taxon>Aspergillus</taxon>
        <taxon>Aspergillus subgen. Circumdati</taxon>
    </lineage>
</organism>
<keyword evidence="5" id="KW-0677">Repeat</keyword>
<reference evidence="12 13" key="1">
    <citation type="submission" date="2018-02" db="EMBL/GenBank/DDBJ databases">
        <title>The genomes of Aspergillus section Nigri reveals drivers in fungal speciation.</title>
        <authorList>
            <consortium name="DOE Joint Genome Institute"/>
            <person name="Vesth T.C."/>
            <person name="Nybo J."/>
            <person name="Theobald S."/>
            <person name="Brandl J."/>
            <person name="Frisvad J.C."/>
            <person name="Nielsen K.F."/>
            <person name="Lyhne E.K."/>
            <person name="Kogle M.E."/>
            <person name="Kuo A."/>
            <person name="Riley R."/>
            <person name="Clum A."/>
            <person name="Nolan M."/>
            <person name="Lipzen A."/>
            <person name="Salamov A."/>
            <person name="Henrissat B."/>
            <person name="Wiebenga A."/>
            <person name="De vries R.P."/>
            <person name="Grigoriev I.V."/>
            <person name="Mortensen U.H."/>
            <person name="Andersen M.R."/>
            <person name="Baker S.E."/>
        </authorList>
    </citation>
    <scope>NUCLEOTIDE SEQUENCE [LARGE SCALE GENOMIC DNA]</scope>
    <source>
        <strain evidence="12 13">CBS 114.80</strain>
    </source>
</reference>
<keyword evidence="13" id="KW-1185">Reference proteome</keyword>
<comment type="similarity">
    <text evidence="2 10">Belongs to the mitochondrial carrier (TC 2.A.29) family.</text>
</comment>
<keyword evidence="7" id="KW-1133">Transmembrane helix</keyword>
<feature type="compositionally biased region" description="Low complexity" evidence="11">
    <location>
        <begin position="95"/>
        <end position="104"/>
    </location>
</feature>
<protein>
    <submittedName>
        <fullName evidence="12">Mitochondrial carrier</fullName>
    </submittedName>
</protein>
<feature type="region of interest" description="Disordered" evidence="11">
    <location>
        <begin position="234"/>
        <end position="257"/>
    </location>
</feature>
<keyword evidence="3 10" id="KW-0813">Transport</keyword>
<keyword evidence="8 9" id="KW-0472">Membrane</keyword>
<feature type="region of interest" description="Disordered" evidence="11">
    <location>
        <begin position="151"/>
        <end position="178"/>
    </location>
</feature>
<sequence length="377" mass="40780">MPNTNSDIWLSGAFAVVITDFMVYPFDTLKTRLQSPNYATVYKDATTGQIKRGVLFKGLYQGVGSVVLATIPASGAFFTTYEASKQALTRLFTSSTSTTSTSSTNQPQKPTPLLPTPLLHSMASCTAEAVSCFILTPAEVLKQNAQIVHRSAPTSASKSPSHTTTTTTNPNPNPTRPKNITLTILHRFRHRPWKLWSGYTALLGRNLPFTGLQFPIFEFVKAKVEGYRETNTKAKAKTAAGRGGDAGGSGTTSSPDRDSIAERVYVTGIAGSVAGTIASGVTTPIDVVKTRMMLAATETAEEESVTRKRSGAWAVGKEVYGKEGVQGLFRGGALRAFWTAISFGIYLSMYEGGKVYLGNRRVEREQKRRRDEEGAPL</sequence>
<feature type="compositionally biased region" description="Low complexity" evidence="11">
    <location>
        <begin position="151"/>
        <end position="170"/>
    </location>
</feature>
<accession>A0A2V5J9V4</accession>
<evidence type="ECO:0000256" key="7">
    <source>
        <dbReference type="ARBA" id="ARBA00022989"/>
    </source>
</evidence>
<dbReference type="Proteomes" id="UP000248817">
    <property type="component" value="Unassembled WGS sequence"/>
</dbReference>
<evidence type="ECO:0000256" key="6">
    <source>
        <dbReference type="ARBA" id="ARBA00022792"/>
    </source>
</evidence>
<dbReference type="Gene3D" id="1.50.40.10">
    <property type="entry name" value="Mitochondrial carrier domain"/>
    <property type="match status" value="2"/>
</dbReference>
<dbReference type="AlphaFoldDB" id="A0A2V5J9V4"/>
<evidence type="ECO:0000256" key="9">
    <source>
        <dbReference type="PROSITE-ProRule" id="PRU00282"/>
    </source>
</evidence>
<evidence type="ECO:0000256" key="4">
    <source>
        <dbReference type="ARBA" id="ARBA00022692"/>
    </source>
</evidence>
<proteinExistence type="inferred from homology"/>
<evidence type="ECO:0000313" key="12">
    <source>
        <dbReference type="EMBL" id="PYI35187.1"/>
    </source>
</evidence>
<dbReference type="InterPro" id="IPR018108">
    <property type="entry name" value="MCP_transmembrane"/>
</dbReference>
<feature type="repeat" description="Solcar" evidence="9">
    <location>
        <begin position="3"/>
        <end position="87"/>
    </location>
</feature>
<evidence type="ECO:0000256" key="10">
    <source>
        <dbReference type="RuleBase" id="RU000488"/>
    </source>
</evidence>
<evidence type="ECO:0000256" key="8">
    <source>
        <dbReference type="ARBA" id="ARBA00023136"/>
    </source>
</evidence>
<evidence type="ECO:0000256" key="5">
    <source>
        <dbReference type="ARBA" id="ARBA00022737"/>
    </source>
</evidence>
<dbReference type="SUPFAM" id="SSF103506">
    <property type="entry name" value="Mitochondrial carrier"/>
    <property type="match status" value="1"/>
</dbReference>
<evidence type="ECO:0000256" key="3">
    <source>
        <dbReference type="ARBA" id="ARBA00022448"/>
    </source>
</evidence>
<evidence type="ECO:0000256" key="1">
    <source>
        <dbReference type="ARBA" id="ARBA00004141"/>
    </source>
</evidence>
<keyword evidence="6" id="KW-0496">Mitochondrion</keyword>
<comment type="subcellular location">
    <subcellularLocation>
        <location evidence="1">Membrane</location>
        <topology evidence="1">Multi-pass membrane protein</topology>
    </subcellularLocation>
</comment>
<feature type="compositionally biased region" description="Gly residues" evidence="11">
    <location>
        <begin position="241"/>
        <end position="250"/>
    </location>
</feature>
<dbReference type="InterPro" id="IPR023395">
    <property type="entry name" value="MCP_dom_sf"/>
</dbReference>
<dbReference type="GO" id="GO:0016020">
    <property type="term" value="C:membrane"/>
    <property type="evidence" value="ECO:0007669"/>
    <property type="project" value="UniProtKB-SubCell"/>
</dbReference>
<feature type="region of interest" description="Disordered" evidence="11">
    <location>
        <begin position="95"/>
        <end position="114"/>
    </location>
</feature>
<dbReference type="PANTHER" id="PTHR45667">
    <property type="entry name" value="S-ADENOSYLMETHIONINE MITOCHONDRIAL CARRIER PROTEIN"/>
    <property type="match status" value="1"/>
</dbReference>
<evidence type="ECO:0000256" key="11">
    <source>
        <dbReference type="SAM" id="MobiDB-lite"/>
    </source>
</evidence>
<name>A0A2V5J9V4_9EURO</name>
<feature type="repeat" description="Solcar" evidence="9">
    <location>
        <begin position="115"/>
        <end position="223"/>
    </location>
</feature>
<dbReference type="PROSITE" id="PS50920">
    <property type="entry name" value="SOLCAR"/>
    <property type="match status" value="3"/>
</dbReference>
<feature type="repeat" description="Solcar" evidence="9">
    <location>
        <begin position="262"/>
        <end position="356"/>
    </location>
</feature>